<dbReference type="Pfam" id="PF06985">
    <property type="entry name" value="HET"/>
    <property type="match status" value="1"/>
</dbReference>
<dbReference type="Proteomes" id="UP000184356">
    <property type="component" value="Unassembled WGS sequence"/>
</dbReference>
<feature type="compositionally biased region" description="Low complexity" evidence="1">
    <location>
        <begin position="50"/>
        <end position="61"/>
    </location>
</feature>
<evidence type="ECO:0000256" key="1">
    <source>
        <dbReference type="SAM" id="MobiDB-lite"/>
    </source>
</evidence>
<evidence type="ECO:0000313" key="4">
    <source>
        <dbReference type="Proteomes" id="UP000184356"/>
    </source>
</evidence>
<dbReference type="RefSeq" id="XP_040699247.1">
    <property type="nucleotide sequence ID" value="XM_040845235.1"/>
</dbReference>
<accession>A0A1L9T7T7</accession>
<reference evidence="4" key="1">
    <citation type="journal article" date="2017" name="Genome Biol.">
        <title>Comparative genomics reveals high biological diversity and specific adaptations in the industrially and medically important fungal genus Aspergillus.</title>
        <authorList>
            <person name="de Vries R.P."/>
            <person name="Riley R."/>
            <person name="Wiebenga A."/>
            <person name="Aguilar-Osorio G."/>
            <person name="Amillis S."/>
            <person name="Uchima C.A."/>
            <person name="Anderluh G."/>
            <person name="Asadollahi M."/>
            <person name="Askin M."/>
            <person name="Barry K."/>
            <person name="Battaglia E."/>
            <person name="Bayram O."/>
            <person name="Benocci T."/>
            <person name="Braus-Stromeyer S.A."/>
            <person name="Caldana C."/>
            <person name="Canovas D."/>
            <person name="Cerqueira G.C."/>
            <person name="Chen F."/>
            <person name="Chen W."/>
            <person name="Choi C."/>
            <person name="Clum A."/>
            <person name="Dos Santos R.A."/>
            <person name="Damasio A.R."/>
            <person name="Diallinas G."/>
            <person name="Emri T."/>
            <person name="Fekete E."/>
            <person name="Flipphi M."/>
            <person name="Freyberg S."/>
            <person name="Gallo A."/>
            <person name="Gournas C."/>
            <person name="Habgood R."/>
            <person name="Hainaut M."/>
            <person name="Harispe M.L."/>
            <person name="Henrissat B."/>
            <person name="Hilden K.S."/>
            <person name="Hope R."/>
            <person name="Hossain A."/>
            <person name="Karabika E."/>
            <person name="Karaffa L."/>
            <person name="Karanyi Z."/>
            <person name="Krasevec N."/>
            <person name="Kuo A."/>
            <person name="Kusch H."/>
            <person name="LaButti K."/>
            <person name="Lagendijk E.L."/>
            <person name="Lapidus A."/>
            <person name="Levasseur A."/>
            <person name="Lindquist E."/>
            <person name="Lipzen A."/>
            <person name="Logrieco A.F."/>
            <person name="MacCabe A."/>
            <person name="Maekelae M.R."/>
            <person name="Malavazi I."/>
            <person name="Melin P."/>
            <person name="Meyer V."/>
            <person name="Mielnichuk N."/>
            <person name="Miskei M."/>
            <person name="Molnar A.P."/>
            <person name="Mule G."/>
            <person name="Ngan C.Y."/>
            <person name="Orejas M."/>
            <person name="Orosz E."/>
            <person name="Ouedraogo J.P."/>
            <person name="Overkamp K.M."/>
            <person name="Park H.-S."/>
            <person name="Perrone G."/>
            <person name="Piumi F."/>
            <person name="Punt P.J."/>
            <person name="Ram A.F."/>
            <person name="Ramon A."/>
            <person name="Rauscher S."/>
            <person name="Record E."/>
            <person name="Riano-Pachon D.M."/>
            <person name="Robert V."/>
            <person name="Roehrig J."/>
            <person name="Ruller R."/>
            <person name="Salamov A."/>
            <person name="Salih N.S."/>
            <person name="Samson R.A."/>
            <person name="Sandor E."/>
            <person name="Sanguinetti M."/>
            <person name="Schuetze T."/>
            <person name="Sepcic K."/>
            <person name="Shelest E."/>
            <person name="Sherlock G."/>
            <person name="Sophianopoulou V."/>
            <person name="Squina F.M."/>
            <person name="Sun H."/>
            <person name="Susca A."/>
            <person name="Todd R.B."/>
            <person name="Tsang A."/>
            <person name="Unkles S.E."/>
            <person name="van de Wiele N."/>
            <person name="van Rossen-Uffink D."/>
            <person name="Oliveira J.V."/>
            <person name="Vesth T.C."/>
            <person name="Visser J."/>
            <person name="Yu J.-H."/>
            <person name="Zhou M."/>
            <person name="Andersen M.R."/>
            <person name="Archer D.B."/>
            <person name="Baker S.E."/>
            <person name="Benoit I."/>
            <person name="Brakhage A.A."/>
            <person name="Braus G.H."/>
            <person name="Fischer R."/>
            <person name="Frisvad J.C."/>
            <person name="Goldman G.H."/>
            <person name="Houbraken J."/>
            <person name="Oakley B."/>
            <person name="Pocsi I."/>
            <person name="Scazzocchio C."/>
            <person name="Seiboth B."/>
            <person name="vanKuyk P.A."/>
            <person name="Wortman J."/>
            <person name="Dyer P.S."/>
            <person name="Grigoriev I.V."/>
        </authorList>
    </citation>
    <scope>NUCLEOTIDE SEQUENCE [LARGE SCALE GENOMIC DNA]</scope>
    <source>
        <strain evidence="4">CBS 593.65</strain>
    </source>
</reference>
<evidence type="ECO:0000313" key="3">
    <source>
        <dbReference type="EMBL" id="OJJ55441.1"/>
    </source>
</evidence>
<evidence type="ECO:0000259" key="2">
    <source>
        <dbReference type="Pfam" id="PF06985"/>
    </source>
</evidence>
<dbReference type="GeneID" id="63761308"/>
<gene>
    <name evidence="3" type="ORF">ASPSYDRAFT_34368</name>
</gene>
<feature type="domain" description="Heterokaryon incompatibility" evidence="2">
    <location>
        <begin position="336"/>
        <end position="512"/>
    </location>
</feature>
<dbReference type="OrthoDB" id="4507626at2759"/>
<dbReference type="STRING" id="1036612.A0A1L9T7T7"/>
<dbReference type="EMBL" id="KV878592">
    <property type="protein sequence ID" value="OJJ55441.1"/>
    <property type="molecule type" value="Genomic_DNA"/>
</dbReference>
<sequence>MNRTESGLFTRARESTRRVTESDSNTRDGKDQRAIADSEDNNDNAESDRSSSSACSSLEAAVDSSSGPAPLSRVVGSFIAPPPSKEHMDWHTLRSLLYLLRFGSVASPHRDPTVLAALDQTQKAVLALLEEWWTGQAHDKILPKMKQYTFFHALESAADESTFDFHLETLESLACEGDLPFLHEAARIYRLSLSSGEDDPSRYMEYVERIPQDMRESAEDQYHGNMGTLYSCELDPLEQTSYQKSFREVAADVSARERIARHALTHVNSGRMENPSSGAMLEKSRLKDFSQPIPTILDPCHWLASNEAVGFPWYLWDIELGCTVRTTEIPSENIRYSIVSHTWGRLRDGEAMESVCGVPWRVPKITRYDVKLLPQMIKDAGFSEPYIWMDLLCIPQEMSVDWQLAICKAELPRQLAIFRNASTAVVWLNDVASWKSTEGAIVWMGLRYLGDDPTGPARYTGLYDLDTGCDIAAPNASSPCGLVKADIIEDAEDTEQEQVPSAWFTSLWTLQEILIRPDMVLLDKNWQPLAIGNTLLITLDSLVSLAGELSATEDAPIGAESLLSMFHDRHLSLLRIESRLVPLVLGANRVSTCPRAPAIMSAMGATNWFRGRTLQQFQSPEEADLLVLGCYPLDFVNEVLDLSGAAFFSCTTTTATLVMDDDTGTKPAPGYPLQGTMLPFMPIPANLYQGVLEPGDAQVDDIDHSSVSSWRIHLDGSVTLPTVAIIASNSIELQSSCQLKCLIQCNDPENITSLHTVWGVLPLYDWIRRFGGDAHAICTRLSEEHIVGIIIHRWANSNSYVKAGGFSYGWPDTFGGPDEENKIVPELLTVLDVNWHVL</sequence>
<name>A0A1L9T7T7_9EURO</name>
<protein>
    <recommendedName>
        <fullName evidence="2">Heterokaryon incompatibility domain-containing protein</fullName>
    </recommendedName>
</protein>
<keyword evidence="4" id="KW-1185">Reference proteome</keyword>
<proteinExistence type="predicted"/>
<dbReference type="VEuPathDB" id="FungiDB:ASPSYDRAFT_34368"/>
<feature type="compositionally biased region" description="Basic and acidic residues" evidence="1">
    <location>
        <begin position="11"/>
        <end position="36"/>
    </location>
</feature>
<feature type="region of interest" description="Disordered" evidence="1">
    <location>
        <begin position="1"/>
        <end position="69"/>
    </location>
</feature>
<dbReference type="AlphaFoldDB" id="A0A1L9T7T7"/>
<organism evidence="3 4">
    <name type="scientific">Aspergillus sydowii CBS 593.65</name>
    <dbReference type="NCBI Taxonomy" id="1036612"/>
    <lineage>
        <taxon>Eukaryota</taxon>
        <taxon>Fungi</taxon>
        <taxon>Dikarya</taxon>
        <taxon>Ascomycota</taxon>
        <taxon>Pezizomycotina</taxon>
        <taxon>Eurotiomycetes</taxon>
        <taxon>Eurotiomycetidae</taxon>
        <taxon>Eurotiales</taxon>
        <taxon>Aspergillaceae</taxon>
        <taxon>Aspergillus</taxon>
        <taxon>Aspergillus subgen. Nidulantes</taxon>
    </lineage>
</organism>
<dbReference type="InterPro" id="IPR010730">
    <property type="entry name" value="HET"/>
</dbReference>